<name>A0A089NL15_9BACL</name>
<protein>
    <recommendedName>
        <fullName evidence="6">Stage 0 sporulation protein A homolog</fullName>
    </recommendedName>
</protein>
<keyword evidence="5" id="KW-1185">Reference proteome</keyword>
<evidence type="ECO:0000259" key="2">
    <source>
        <dbReference type="PROSITE" id="PS50110"/>
    </source>
</evidence>
<feature type="domain" description="Response regulatory" evidence="2">
    <location>
        <begin position="3"/>
        <end position="125"/>
    </location>
</feature>
<dbReference type="GO" id="GO:0000156">
    <property type="term" value="F:phosphorelay response regulator activity"/>
    <property type="evidence" value="ECO:0007669"/>
    <property type="project" value="InterPro"/>
</dbReference>
<dbReference type="Gene3D" id="3.40.50.2300">
    <property type="match status" value="1"/>
</dbReference>
<dbReference type="SMART" id="SM00850">
    <property type="entry name" value="LytTR"/>
    <property type="match status" value="1"/>
</dbReference>
<accession>A0A089NL15</accession>
<dbReference type="STRING" id="189425.PGRAT_20485"/>
<dbReference type="Gene3D" id="2.40.50.1020">
    <property type="entry name" value="LytTr DNA-binding domain"/>
    <property type="match status" value="1"/>
</dbReference>
<dbReference type="Pfam" id="PF04397">
    <property type="entry name" value="LytTR"/>
    <property type="match status" value="1"/>
</dbReference>
<dbReference type="SUPFAM" id="SSF52172">
    <property type="entry name" value="CheY-like"/>
    <property type="match status" value="1"/>
</dbReference>
<dbReference type="InterPro" id="IPR007492">
    <property type="entry name" value="LytTR_DNA-bd_dom"/>
</dbReference>
<evidence type="ECO:0000313" key="5">
    <source>
        <dbReference type="Proteomes" id="UP000029500"/>
    </source>
</evidence>
<dbReference type="Proteomes" id="UP000029500">
    <property type="component" value="Chromosome"/>
</dbReference>
<dbReference type="InterPro" id="IPR011006">
    <property type="entry name" value="CheY-like_superfamily"/>
</dbReference>
<evidence type="ECO:0000313" key="4">
    <source>
        <dbReference type="EMBL" id="AIQ69739.1"/>
    </source>
</evidence>
<keyword evidence="1" id="KW-0597">Phosphoprotein</keyword>
<evidence type="ECO:0008006" key="6">
    <source>
        <dbReference type="Google" id="ProtNLM"/>
    </source>
</evidence>
<dbReference type="eggNOG" id="COG3279">
    <property type="taxonomic scope" value="Bacteria"/>
</dbReference>
<dbReference type="PROSITE" id="PS50930">
    <property type="entry name" value="HTH_LYTTR"/>
    <property type="match status" value="1"/>
</dbReference>
<dbReference type="InterPro" id="IPR001789">
    <property type="entry name" value="Sig_transdc_resp-reg_receiver"/>
</dbReference>
<gene>
    <name evidence="4" type="ORF">PGRAT_20485</name>
</gene>
<dbReference type="KEGG" id="pgm:PGRAT_20485"/>
<proteinExistence type="predicted"/>
<reference evidence="4 5" key="1">
    <citation type="submission" date="2014-08" db="EMBL/GenBank/DDBJ databases">
        <title>Comparative genomics of the Paenibacillus odorifer group.</title>
        <authorList>
            <person name="den Bakker H.C."/>
            <person name="Tsai Y.-C."/>
            <person name="Martin N."/>
            <person name="Korlach J."/>
            <person name="Wiedmann M."/>
        </authorList>
    </citation>
    <scope>NUCLEOTIDE SEQUENCE [LARGE SCALE GENOMIC DNA]</scope>
    <source>
        <strain evidence="4 5">DSM 15220</strain>
    </source>
</reference>
<dbReference type="InterPro" id="IPR046947">
    <property type="entry name" value="LytR-like"/>
</dbReference>
<dbReference type="HOGENOM" id="CLU_000445_14_2_9"/>
<dbReference type="SMART" id="SM00448">
    <property type="entry name" value="REC"/>
    <property type="match status" value="1"/>
</dbReference>
<dbReference type="PANTHER" id="PTHR37299">
    <property type="entry name" value="TRANSCRIPTIONAL REGULATOR-RELATED"/>
    <property type="match status" value="1"/>
</dbReference>
<dbReference type="PANTHER" id="PTHR37299:SF1">
    <property type="entry name" value="STAGE 0 SPORULATION PROTEIN A HOMOLOG"/>
    <property type="match status" value="1"/>
</dbReference>
<dbReference type="EMBL" id="CP009287">
    <property type="protein sequence ID" value="AIQ69739.1"/>
    <property type="molecule type" value="Genomic_DNA"/>
</dbReference>
<dbReference type="AlphaFoldDB" id="A0A089NL15"/>
<dbReference type="GO" id="GO:0003677">
    <property type="term" value="F:DNA binding"/>
    <property type="evidence" value="ECO:0007669"/>
    <property type="project" value="InterPro"/>
</dbReference>
<dbReference type="RefSeq" id="WP_025708181.1">
    <property type="nucleotide sequence ID" value="NZ_CP009287.1"/>
</dbReference>
<dbReference type="Pfam" id="PF00072">
    <property type="entry name" value="Response_reg"/>
    <property type="match status" value="1"/>
</dbReference>
<evidence type="ECO:0000256" key="1">
    <source>
        <dbReference type="PROSITE-ProRule" id="PRU00169"/>
    </source>
</evidence>
<evidence type="ECO:0000259" key="3">
    <source>
        <dbReference type="PROSITE" id="PS50930"/>
    </source>
</evidence>
<sequence length="241" mass="28736">MMNIAICDNDYDTHMIFKDFFSRYLIESTVTCFVQYFPSGEELLRYYSIPGHYSFHLVFLDVEMSGINGIETALRIRAMRDYKVQIIFISNNSDHMLESFYVQPYYYQIKPIVYKTFKSLLERAFAFISNVICPIITLKTTDGELRIKPHQIIYLEKTSKTEIEIYTLDNVFYSRLTLNQIIERLDTNFCQIHRSIIVNTKYVHKFTYSTVVLINKKILPLGRSYKKKFDFHVRQDFNYTI</sequence>
<feature type="modified residue" description="4-aspartylphosphate" evidence="1">
    <location>
        <position position="61"/>
    </location>
</feature>
<feature type="domain" description="HTH LytTR-type" evidence="3">
    <location>
        <begin position="136"/>
        <end position="203"/>
    </location>
</feature>
<organism evidence="4 5">
    <name type="scientific">Paenibacillus graminis</name>
    <dbReference type="NCBI Taxonomy" id="189425"/>
    <lineage>
        <taxon>Bacteria</taxon>
        <taxon>Bacillati</taxon>
        <taxon>Bacillota</taxon>
        <taxon>Bacilli</taxon>
        <taxon>Bacillales</taxon>
        <taxon>Paenibacillaceae</taxon>
        <taxon>Paenibacillus</taxon>
    </lineage>
</organism>
<dbReference type="PROSITE" id="PS50110">
    <property type="entry name" value="RESPONSE_REGULATORY"/>
    <property type="match status" value="1"/>
</dbReference>